<protein>
    <submittedName>
        <fullName evidence="10">ACR3 family arsenite transporter</fullName>
    </submittedName>
</protein>
<comment type="caution">
    <text evidence="10">The sequence shown here is derived from an EMBL/GenBank/DDBJ whole genome shotgun (WGS) entry which is preliminary data.</text>
</comment>
<keyword evidence="6 8" id="KW-1133">Transmembrane helix</keyword>
<reference evidence="10 11" key="1">
    <citation type="submission" date="2019-07" db="EMBL/GenBank/DDBJ databases">
        <title>Genome sequencing of 100 strains of the haloalkaliphilic chemolithoautotrophic sulfur-oxidizing bacterium Thioalkalivibrio.</title>
        <authorList>
            <person name="Muyzer G."/>
        </authorList>
    </citation>
    <scope>NUCLEOTIDE SEQUENCE [LARGE SCALE GENOMIC DNA]</scope>
    <source>
        <strain evidence="10 11">ASO4-4</strain>
    </source>
</reference>
<dbReference type="EMBL" id="VLLC01000007">
    <property type="protein sequence ID" value="TWI73952.1"/>
    <property type="molecule type" value="Genomic_DNA"/>
</dbReference>
<dbReference type="RefSeq" id="WP_144683345.1">
    <property type="nucleotide sequence ID" value="NZ_VLLC01000007.1"/>
</dbReference>
<comment type="subcellular location">
    <subcellularLocation>
        <location evidence="1 8">Cell membrane</location>
        <topology evidence="1 8">Multi-pass membrane protein</topology>
    </subcellularLocation>
</comment>
<evidence type="ECO:0000256" key="9">
    <source>
        <dbReference type="SAM" id="Phobius"/>
    </source>
</evidence>
<keyword evidence="3 8" id="KW-0813">Transport</keyword>
<dbReference type="GO" id="GO:0015105">
    <property type="term" value="F:arsenite transmembrane transporter activity"/>
    <property type="evidence" value="ECO:0007669"/>
    <property type="project" value="TreeGrafter"/>
</dbReference>
<dbReference type="InterPro" id="IPR002657">
    <property type="entry name" value="BilAc:Na_symport/Acr3"/>
</dbReference>
<name>A0A562RY54_9BACT</name>
<dbReference type="GO" id="GO:0005886">
    <property type="term" value="C:plasma membrane"/>
    <property type="evidence" value="ECO:0007669"/>
    <property type="project" value="UniProtKB-SubCell"/>
</dbReference>
<dbReference type="PANTHER" id="PTHR43057:SF1">
    <property type="entry name" value="ARSENICAL-RESISTANCE PROTEIN 3"/>
    <property type="match status" value="1"/>
</dbReference>
<dbReference type="InterPro" id="IPR004706">
    <property type="entry name" value="Arsenical-R_Acr3"/>
</dbReference>
<evidence type="ECO:0000313" key="11">
    <source>
        <dbReference type="Proteomes" id="UP000318307"/>
    </source>
</evidence>
<evidence type="ECO:0000256" key="6">
    <source>
        <dbReference type="ARBA" id="ARBA00022989"/>
    </source>
</evidence>
<dbReference type="Proteomes" id="UP000318307">
    <property type="component" value="Unassembled WGS sequence"/>
</dbReference>
<evidence type="ECO:0000256" key="1">
    <source>
        <dbReference type="ARBA" id="ARBA00004651"/>
    </source>
</evidence>
<sequence length="355" mass="38944">MTAKESRPLGFFERYLTLWVALCMVAGILIGFLFPGMAKVINAMSIEQVNLPIGLLLFLMIYPIMIQIDFPQVAQAFKTPRPVLTTLVINWGIKPFTMTFFAWIFMFFIWAPFIPADMASEYFAGMVLLGIAPCTAMVFVWSYLSRANMGLTLVMVAINSLTMLVLYAPLGSVLLGVALPIPFVTLSLTVGFYVGVPLVAGWLSRRYLIHKKGKDWFDTVYVAKWGKVSIIALLATLVSLFILQGDVILRSPLVIVMIAIPLIIQTFAIFGLGYVICRFLGISYEDAAPTSMIGASNHFEVAIAVAITMFGVSSGAALAAVVGLLIEVPIMLALVRFCLRTKAFFPSEPEKAPKA</sequence>
<proteinExistence type="inferred from homology"/>
<evidence type="ECO:0000256" key="8">
    <source>
        <dbReference type="PIRNR" id="PIRNR005508"/>
    </source>
</evidence>
<accession>A0A562RY54</accession>
<organism evidence="10 11">
    <name type="scientific">Desulfobotulus alkaliphilus</name>
    <dbReference type="NCBI Taxonomy" id="622671"/>
    <lineage>
        <taxon>Bacteria</taxon>
        <taxon>Pseudomonadati</taxon>
        <taxon>Thermodesulfobacteriota</taxon>
        <taxon>Desulfobacteria</taxon>
        <taxon>Desulfobacterales</taxon>
        <taxon>Desulfobacteraceae</taxon>
        <taxon>Desulfobotulus</taxon>
    </lineage>
</organism>
<feature type="transmembrane region" description="Helical" evidence="9">
    <location>
        <begin position="88"/>
        <end position="110"/>
    </location>
</feature>
<dbReference type="Pfam" id="PF01758">
    <property type="entry name" value="SBF"/>
    <property type="match status" value="1"/>
</dbReference>
<keyword evidence="5 8" id="KW-0812">Transmembrane</keyword>
<feature type="transmembrane region" description="Helical" evidence="9">
    <location>
        <begin position="301"/>
        <end position="326"/>
    </location>
</feature>
<feature type="transmembrane region" description="Helical" evidence="9">
    <location>
        <begin position="177"/>
        <end position="203"/>
    </location>
</feature>
<keyword evidence="11" id="KW-1185">Reference proteome</keyword>
<feature type="transmembrane region" description="Helical" evidence="9">
    <location>
        <begin position="122"/>
        <end position="144"/>
    </location>
</feature>
<keyword evidence="4 8" id="KW-1003">Cell membrane</keyword>
<feature type="transmembrane region" description="Helical" evidence="9">
    <location>
        <begin position="223"/>
        <end position="243"/>
    </location>
</feature>
<feature type="transmembrane region" description="Helical" evidence="9">
    <location>
        <begin position="255"/>
        <end position="281"/>
    </location>
</feature>
<feature type="transmembrane region" description="Helical" evidence="9">
    <location>
        <begin position="49"/>
        <end position="68"/>
    </location>
</feature>
<feature type="transmembrane region" description="Helical" evidence="9">
    <location>
        <begin position="16"/>
        <end position="37"/>
    </location>
</feature>
<dbReference type="AlphaFoldDB" id="A0A562RY54"/>
<dbReference type="InterPro" id="IPR038770">
    <property type="entry name" value="Na+/solute_symporter_sf"/>
</dbReference>
<comment type="similarity">
    <text evidence="2 8">Belongs to the arsenical resistance-3 (ACR3) (TC 2.A.59) family.</text>
</comment>
<dbReference type="GO" id="GO:0015104">
    <property type="term" value="F:antimonite transmembrane transporter activity"/>
    <property type="evidence" value="ECO:0007669"/>
    <property type="project" value="TreeGrafter"/>
</dbReference>
<dbReference type="Gene3D" id="1.20.1530.20">
    <property type="match status" value="1"/>
</dbReference>
<dbReference type="OrthoDB" id="5290400at2"/>
<evidence type="ECO:0000256" key="7">
    <source>
        <dbReference type="ARBA" id="ARBA00023136"/>
    </source>
</evidence>
<dbReference type="PANTHER" id="PTHR43057">
    <property type="entry name" value="ARSENITE EFFLUX TRANSPORTER"/>
    <property type="match status" value="1"/>
</dbReference>
<evidence type="ECO:0000256" key="3">
    <source>
        <dbReference type="ARBA" id="ARBA00022448"/>
    </source>
</evidence>
<dbReference type="NCBIfam" id="TIGR00832">
    <property type="entry name" value="acr3"/>
    <property type="match status" value="1"/>
</dbReference>
<evidence type="ECO:0000256" key="5">
    <source>
        <dbReference type="ARBA" id="ARBA00022692"/>
    </source>
</evidence>
<keyword evidence="7 8" id="KW-0472">Membrane</keyword>
<dbReference type="GO" id="GO:0015297">
    <property type="term" value="F:antiporter activity"/>
    <property type="evidence" value="ECO:0007669"/>
    <property type="project" value="UniProtKB-UniRule"/>
</dbReference>
<evidence type="ECO:0000256" key="4">
    <source>
        <dbReference type="ARBA" id="ARBA00022475"/>
    </source>
</evidence>
<gene>
    <name evidence="10" type="ORF">LZ24_01182</name>
</gene>
<dbReference type="PIRSF" id="PIRSF005508">
    <property type="entry name" value="Acr3"/>
    <property type="match status" value="1"/>
</dbReference>
<evidence type="ECO:0000313" key="10">
    <source>
        <dbReference type="EMBL" id="TWI73952.1"/>
    </source>
</evidence>
<evidence type="ECO:0000256" key="2">
    <source>
        <dbReference type="ARBA" id="ARBA00010110"/>
    </source>
</evidence>
<feature type="transmembrane region" description="Helical" evidence="9">
    <location>
        <begin position="150"/>
        <end position="170"/>
    </location>
</feature>